<name>A0A6J5NMT0_9CAUD</name>
<sequence>MTSQLDSILDAVEAMTVTGVTTVYRGSSLKDSAEIADIPMRIISAIGMSSARIQTKTLGGSGHVMMAEWTITDLALLRSAGMGLGLSDIAPSVEAYLGAYHDAVRSLSAPSWALIDLRCRAQVLEFPAASSRNYDAVVATLVFREINQ</sequence>
<accession>A0A6J5NMT0</accession>
<protein>
    <submittedName>
        <fullName evidence="1">Uncharacterized protein</fullName>
    </submittedName>
</protein>
<evidence type="ECO:0000313" key="1">
    <source>
        <dbReference type="EMBL" id="CAB4158711.1"/>
    </source>
</evidence>
<dbReference type="EMBL" id="LR796678">
    <property type="protein sequence ID" value="CAB4158711.1"/>
    <property type="molecule type" value="Genomic_DNA"/>
</dbReference>
<reference evidence="1" key="1">
    <citation type="submission" date="2020-04" db="EMBL/GenBank/DDBJ databases">
        <authorList>
            <person name="Chiriac C."/>
            <person name="Salcher M."/>
            <person name="Ghai R."/>
            <person name="Kavagutti S V."/>
        </authorList>
    </citation>
    <scope>NUCLEOTIDE SEQUENCE</scope>
</reference>
<organism evidence="1">
    <name type="scientific">uncultured Caudovirales phage</name>
    <dbReference type="NCBI Taxonomy" id="2100421"/>
    <lineage>
        <taxon>Viruses</taxon>
        <taxon>Duplodnaviria</taxon>
        <taxon>Heunggongvirae</taxon>
        <taxon>Uroviricota</taxon>
        <taxon>Caudoviricetes</taxon>
        <taxon>Peduoviridae</taxon>
        <taxon>Maltschvirus</taxon>
        <taxon>Maltschvirus maltsch</taxon>
    </lineage>
</organism>
<gene>
    <name evidence="1" type="ORF">UFOVP698_28</name>
</gene>
<proteinExistence type="predicted"/>